<evidence type="ECO:0000256" key="3">
    <source>
        <dbReference type="ARBA" id="ARBA00022729"/>
    </source>
</evidence>
<dbReference type="SMART" id="SM00765">
    <property type="entry name" value="MANEC"/>
    <property type="match status" value="1"/>
</dbReference>
<evidence type="ECO:0000259" key="8">
    <source>
        <dbReference type="SMART" id="SM00765"/>
    </source>
</evidence>
<dbReference type="PROSITE" id="PS51257">
    <property type="entry name" value="PROKAR_LIPOPROTEIN"/>
    <property type="match status" value="1"/>
</dbReference>
<protein>
    <submittedName>
        <fullName evidence="9">Hypp7013 protein</fullName>
    </submittedName>
</protein>
<dbReference type="InterPro" id="IPR011106">
    <property type="entry name" value="MANSC_N"/>
</dbReference>
<comment type="subcellular location">
    <subcellularLocation>
        <location evidence="1">Membrane</location>
        <topology evidence="1">Single-pass type I membrane protein</topology>
    </subcellularLocation>
</comment>
<dbReference type="PANTHER" id="PTHR46876">
    <property type="entry name" value="LOW-DENSITY LIPOPROTEIN RECEPTOR-RELATED PROTEIN 11"/>
    <property type="match status" value="1"/>
</dbReference>
<evidence type="ECO:0000256" key="2">
    <source>
        <dbReference type="ARBA" id="ARBA00022692"/>
    </source>
</evidence>
<name>A0A8J9YWJ1_BRALA</name>
<gene>
    <name evidence="9" type="primary">Hypp7013</name>
    <name evidence="9" type="ORF">BLAG_LOCUS6119</name>
</gene>
<evidence type="ECO:0000256" key="1">
    <source>
        <dbReference type="ARBA" id="ARBA00004479"/>
    </source>
</evidence>
<feature type="chain" id="PRO_5035469250" evidence="7">
    <location>
        <begin position="24"/>
        <end position="138"/>
    </location>
</feature>
<evidence type="ECO:0000313" key="9">
    <source>
        <dbReference type="EMBL" id="CAH1242965.1"/>
    </source>
</evidence>
<dbReference type="EMBL" id="OV696698">
    <property type="protein sequence ID" value="CAH1242965.1"/>
    <property type="molecule type" value="Genomic_DNA"/>
</dbReference>
<keyword evidence="6" id="KW-0325">Glycoprotein</keyword>
<sequence>MEYSRKVWWLSLLLLSACDASQGDEKLVQGAEPVCEDIFTIHHNLIIRTKESLENKAVFLDSFMADQAVTCLETCCATDGCDTAVFSESGRADSSRNCYLFGCQGRCSFTGHSGYLIMIKRDPSELTPLPTEPDPSGQ</sequence>
<evidence type="ECO:0000256" key="5">
    <source>
        <dbReference type="ARBA" id="ARBA00023136"/>
    </source>
</evidence>
<evidence type="ECO:0000256" key="6">
    <source>
        <dbReference type="ARBA" id="ARBA00023180"/>
    </source>
</evidence>
<dbReference type="PANTHER" id="PTHR46876:SF1">
    <property type="entry name" value="LOW-DENSITY LIPOPROTEIN RECEPTOR-RELATED PROTEIN 11"/>
    <property type="match status" value="1"/>
</dbReference>
<evidence type="ECO:0000256" key="4">
    <source>
        <dbReference type="ARBA" id="ARBA00022989"/>
    </source>
</evidence>
<dbReference type="OrthoDB" id="10037294at2759"/>
<dbReference type="AlphaFoldDB" id="A0A8J9YWJ1"/>
<dbReference type="GO" id="GO:0016020">
    <property type="term" value="C:membrane"/>
    <property type="evidence" value="ECO:0007669"/>
    <property type="project" value="UniProtKB-SubCell"/>
</dbReference>
<keyword evidence="3 7" id="KW-0732">Signal</keyword>
<feature type="signal peptide" evidence="7">
    <location>
        <begin position="1"/>
        <end position="23"/>
    </location>
</feature>
<keyword evidence="4" id="KW-1133">Transmembrane helix</keyword>
<keyword evidence="10" id="KW-1185">Reference proteome</keyword>
<organism evidence="9 10">
    <name type="scientific">Branchiostoma lanceolatum</name>
    <name type="common">Common lancelet</name>
    <name type="synonym">Amphioxus lanceolatum</name>
    <dbReference type="NCBI Taxonomy" id="7740"/>
    <lineage>
        <taxon>Eukaryota</taxon>
        <taxon>Metazoa</taxon>
        <taxon>Chordata</taxon>
        <taxon>Cephalochordata</taxon>
        <taxon>Leptocardii</taxon>
        <taxon>Amphioxiformes</taxon>
        <taxon>Branchiostomatidae</taxon>
        <taxon>Branchiostoma</taxon>
    </lineage>
</organism>
<evidence type="ECO:0000256" key="7">
    <source>
        <dbReference type="SAM" id="SignalP"/>
    </source>
</evidence>
<proteinExistence type="predicted"/>
<accession>A0A8J9YWJ1</accession>
<reference evidence="9" key="1">
    <citation type="submission" date="2022-01" db="EMBL/GenBank/DDBJ databases">
        <authorList>
            <person name="Braso-Vives M."/>
        </authorList>
    </citation>
    <scope>NUCLEOTIDE SEQUENCE</scope>
</reference>
<evidence type="ECO:0000313" key="10">
    <source>
        <dbReference type="Proteomes" id="UP000838412"/>
    </source>
</evidence>
<keyword evidence="5" id="KW-0472">Membrane</keyword>
<dbReference type="InterPro" id="IPR013980">
    <property type="entry name" value="MANSC_dom"/>
</dbReference>
<feature type="domain" description="Seven cysteines N-terminal" evidence="8">
    <location>
        <begin position="30"/>
        <end position="118"/>
    </location>
</feature>
<dbReference type="Proteomes" id="UP000838412">
    <property type="component" value="Chromosome 13"/>
</dbReference>
<dbReference type="Pfam" id="PF07502">
    <property type="entry name" value="MANEC"/>
    <property type="match status" value="1"/>
</dbReference>
<keyword evidence="2" id="KW-0812">Transmembrane</keyword>